<dbReference type="Proteomes" id="UP001597068">
    <property type="component" value="Unassembled WGS sequence"/>
</dbReference>
<reference evidence="3" key="1">
    <citation type="journal article" date="2019" name="Int. J. Syst. Evol. Microbiol.">
        <title>The Global Catalogue of Microorganisms (GCM) 10K type strain sequencing project: providing services to taxonomists for standard genome sequencing and annotation.</title>
        <authorList>
            <consortium name="The Broad Institute Genomics Platform"/>
            <consortium name="The Broad Institute Genome Sequencing Center for Infectious Disease"/>
            <person name="Wu L."/>
            <person name="Ma J."/>
        </authorList>
    </citation>
    <scope>NUCLEOTIDE SEQUENCE [LARGE SCALE GENOMIC DNA]</scope>
    <source>
        <strain evidence="3">CCUG 50873</strain>
    </source>
</reference>
<protein>
    <submittedName>
        <fullName evidence="2">Uncharacterized protein</fullName>
    </submittedName>
</protein>
<accession>A0ABW3GBE6</accession>
<gene>
    <name evidence="2" type="ORF">ACFQ04_17445</name>
</gene>
<sequence length="192" mass="20205">MVDNGISPTGSASTTRVVDVSSVADTSILTNLVAISTNIFSGRVESALGAKALGALPETQFRVTAAVSLKGTVPSSLTLNQQGGITDGAYTSINGDRPLRIGQWYLFYTRYLDSLNWYTVVSEDGHPAITETEADDSESTPLSTTAAAVRSNPQNQFVVPSPNSTPTLTFPPPPPPGREYPPPSSPPQPRAS</sequence>
<comment type="caution">
    <text evidence="2">The sequence shown here is derived from an EMBL/GenBank/DDBJ whole genome shotgun (WGS) entry which is preliminary data.</text>
</comment>
<keyword evidence="3" id="KW-1185">Reference proteome</keyword>
<evidence type="ECO:0000313" key="2">
    <source>
        <dbReference type="EMBL" id="MFD0927528.1"/>
    </source>
</evidence>
<organism evidence="2 3">
    <name type="scientific">Williamsia deligens</name>
    <dbReference type="NCBI Taxonomy" id="321325"/>
    <lineage>
        <taxon>Bacteria</taxon>
        <taxon>Bacillati</taxon>
        <taxon>Actinomycetota</taxon>
        <taxon>Actinomycetes</taxon>
        <taxon>Mycobacteriales</taxon>
        <taxon>Nocardiaceae</taxon>
        <taxon>Williamsia</taxon>
    </lineage>
</organism>
<name>A0ABW3GBE6_9NOCA</name>
<proteinExistence type="predicted"/>
<dbReference type="RefSeq" id="WP_253648923.1">
    <property type="nucleotide sequence ID" value="NZ_BAAAMO010000001.1"/>
</dbReference>
<feature type="compositionally biased region" description="Pro residues" evidence="1">
    <location>
        <begin position="169"/>
        <end position="192"/>
    </location>
</feature>
<dbReference type="EMBL" id="JBHTIL010000006">
    <property type="protein sequence ID" value="MFD0927528.1"/>
    <property type="molecule type" value="Genomic_DNA"/>
</dbReference>
<feature type="region of interest" description="Disordered" evidence="1">
    <location>
        <begin position="130"/>
        <end position="192"/>
    </location>
</feature>
<evidence type="ECO:0000313" key="3">
    <source>
        <dbReference type="Proteomes" id="UP001597068"/>
    </source>
</evidence>
<feature type="compositionally biased region" description="Polar residues" evidence="1">
    <location>
        <begin position="139"/>
        <end position="158"/>
    </location>
</feature>
<evidence type="ECO:0000256" key="1">
    <source>
        <dbReference type="SAM" id="MobiDB-lite"/>
    </source>
</evidence>